<protein>
    <submittedName>
        <fullName evidence="3">Putative transposase OrfB</fullName>
    </submittedName>
</protein>
<dbReference type="InterPro" id="IPR001584">
    <property type="entry name" value="Integrase_cat-core"/>
</dbReference>
<comment type="function">
    <text evidence="1">Involved in the transposition of the insertion sequence.</text>
</comment>
<dbReference type="GO" id="GO:0015074">
    <property type="term" value="P:DNA integration"/>
    <property type="evidence" value="ECO:0007669"/>
    <property type="project" value="InterPro"/>
</dbReference>
<comment type="caution">
    <text evidence="3">The sequence shown here is derived from an EMBL/GenBank/DDBJ whole genome shotgun (WGS) entry which is preliminary data.</text>
</comment>
<dbReference type="Pfam" id="PF13276">
    <property type="entry name" value="HTH_21"/>
    <property type="match status" value="1"/>
</dbReference>
<evidence type="ECO:0000256" key="1">
    <source>
        <dbReference type="ARBA" id="ARBA00002286"/>
    </source>
</evidence>
<dbReference type="Gene3D" id="3.30.420.10">
    <property type="entry name" value="Ribonuclease H-like superfamily/Ribonuclease H"/>
    <property type="match status" value="1"/>
</dbReference>
<organism evidence="3 4">
    <name type="scientific">Ruminococcus bromii</name>
    <dbReference type="NCBI Taxonomy" id="40518"/>
    <lineage>
        <taxon>Bacteria</taxon>
        <taxon>Bacillati</taxon>
        <taxon>Bacillota</taxon>
        <taxon>Clostridia</taxon>
        <taxon>Eubacteriales</taxon>
        <taxon>Oscillospiraceae</taxon>
        <taxon>Ruminococcus</taxon>
    </lineage>
</organism>
<sequence length="193" mass="21833">MCKVLKVSESGYYRWLKKGSKPRSWQLLLVEINKIFAEHPDNDDYGVERVKTALGLKGIKASKSKIYRAMKAGGLIHRCRKSHGITKADTETQDRENLIKRDFSADKPLSKLLTDITEVTCSDGKLYVSAILDCFNGEILALEMRDNMKKELCIDTLKQLKSKYGDISGAIFYSDRGCQYTSYAFKENADGRA</sequence>
<name>A0A2N0ULN4_9FIRM</name>
<dbReference type="Proteomes" id="UP000233425">
    <property type="component" value="Unassembled WGS sequence"/>
</dbReference>
<evidence type="ECO:0000259" key="2">
    <source>
        <dbReference type="PROSITE" id="PS50994"/>
    </source>
</evidence>
<dbReference type="SUPFAM" id="SSF53098">
    <property type="entry name" value="Ribonuclease H-like"/>
    <property type="match status" value="1"/>
</dbReference>
<dbReference type="PANTHER" id="PTHR46889:SF4">
    <property type="entry name" value="TRANSPOSASE INSO FOR INSERTION SEQUENCE ELEMENT IS911B-RELATED"/>
    <property type="match status" value="1"/>
</dbReference>
<reference evidence="3" key="1">
    <citation type="journal article" date="2018" name="Environ. Microbiol.">
        <title>Sporulation capability and amylosome conservation among diverse human colonic and rumen isolates of the keystone starch-degrader Ruminococcus bromii.</title>
        <authorList>
            <person name="Mukhopadhya I."/>
            <person name="Morais S."/>
            <person name="Laverde-Gomez J."/>
            <person name="Sheridan P.O."/>
            <person name="Walker A.W."/>
            <person name="Kelly W."/>
            <person name="Klieve A.V."/>
            <person name="Ouwerkerk D."/>
            <person name="Duncan S.H."/>
            <person name="Louis P."/>
            <person name="Koropatkin N."/>
            <person name="Cockburn D."/>
            <person name="Kibler R."/>
            <person name="Cooper P.J."/>
            <person name="Sandoval C."/>
            <person name="Crost E."/>
            <person name="Juge N."/>
            <person name="Bayer E.A."/>
            <person name="Flint H.J."/>
        </authorList>
    </citation>
    <scope>NUCLEOTIDE SEQUENCE [LARGE SCALE GENOMIC DNA]</scope>
    <source>
        <strain evidence="3">ATCC 27255</strain>
    </source>
</reference>
<dbReference type="InterPro" id="IPR048020">
    <property type="entry name" value="Transpos_IS3"/>
</dbReference>
<dbReference type="Pfam" id="PF00665">
    <property type="entry name" value="rve"/>
    <property type="match status" value="1"/>
</dbReference>
<dbReference type="InterPro" id="IPR036397">
    <property type="entry name" value="RNaseH_sf"/>
</dbReference>
<dbReference type="InterPro" id="IPR025948">
    <property type="entry name" value="HTH-like_dom"/>
</dbReference>
<evidence type="ECO:0000313" key="3">
    <source>
        <dbReference type="EMBL" id="PKD27909.1"/>
    </source>
</evidence>
<accession>A0A2N0ULN4</accession>
<gene>
    <name evidence="3" type="ORF">RBATCC27255_01372</name>
</gene>
<dbReference type="PANTHER" id="PTHR46889">
    <property type="entry name" value="TRANSPOSASE INSF FOR INSERTION SEQUENCE IS3B-RELATED"/>
    <property type="match status" value="1"/>
</dbReference>
<dbReference type="InterPro" id="IPR050900">
    <property type="entry name" value="Transposase_IS3/IS150/IS904"/>
</dbReference>
<dbReference type="RefSeq" id="WP_101029349.1">
    <property type="nucleotide sequence ID" value="NZ_CABMMZ010000066.1"/>
</dbReference>
<keyword evidence="4" id="KW-1185">Reference proteome</keyword>
<dbReference type="GO" id="GO:0003676">
    <property type="term" value="F:nucleic acid binding"/>
    <property type="evidence" value="ECO:0007669"/>
    <property type="project" value="InterPro"/>
</dbReference>
<feature type="domain" description="Integrase catalytic" evidence="2">
    <location>
        <begin position="104"/>
        <end position="193"/>
    </location>
</feature>
<proteinExistence type="predicted"/>
<dbReference type="NCBIfam" id="NF033516">
    <property type="entry name" value="transpos_IS3"/>
    <property type="match status" value="1"/>
</dbReference>
<dbReference type="PROSITE" id="PS50994">
    <property type="entry name" value="INTEGRASE"/>
    <property type="match status" value="1"/>
</dbReference>
<dbReference type="InterPro" id="IPR012337">
    <property type="entry name" value="RNaseH-like_sf"/>
</dbReference>
<dbReference type="EMBL" id="NNSR01000066">
    <property type="protein sequence ID" value="PKD27909.1"/>
    <property type="molecule type" value="Genomic_DNA"/>
</dbReference>
<evidence type="ECO:0000313" key="4">
    <source>
        <dbReference type="Proteomes" id="UP000233425"/>
    </source>
</evidence>
<dbReference type="AlphaFoldDB" id="A0A2N0ULN4"/>